<name>A0A0R3DWJ8_9BRAD</name>
<protein>
    <submittedName>
        <fullName evidence="1">Uncharacterized protein</fullName>
    </submittedName>
</protein>
<dbReference type="EMBL" id="LJYG01000049">
    <property type="protein sequence ID" value="KRQ14249.1"/>
    <property type="molecule type" value="Genomic_DNA"/>
</dbReference>
<reference evidence="1 2" key="1">
    <citation type="submission" date="2015-09" db="EMBL/GenBank/DDBJ databases">
        <title>Draft Genome Sequence of Bradyrhizobium manausense Strain BR 3351T, a Novel Symbiotic Nitrogen-Fixing Alphaproteobacterium Isolated from Brazilian Amazon Rain Forest.</title>
        <authorList>
            <person name="De Araujo J.L."/>
            <person name="Zilli J.E."/>
        </authorList>
    </citation>
    <scope>NUCLEOTIDE SEQUENCE [LARGE SCALE GENOMIC DNA]</scope>
    <source>
        <strain evidence="1 2">BR3351</strain>
    </source>
</reference>
<evidence type="ECO:0000313" key="1">
    <source>
        <dbReference type="EMBL" id="KRQ14249.1"/>
    </source>
</evidence>
<dbReference type="AlphaFoldDB" id="A0A0R3DWJ8"/>
<accession>A0A0R3DWJ8</accession>
<gene>
    <name evidence="1" type="ORF">AOQ71_13295</name>
</gene>
<dbReference type="Proteomes" id="UP000051936">
    <property type="component" value="Unassembled WGS sequence"/>
</dbReference>
<keyword evidence="2" id="KW-1185">Reference proteome</keyword>
<organism evidence="1 2">
    <name type="scientific">Bradyrhizobium manausense</name>
    <dbReference type="NCBI Taxonomy" id="989370"/>
    <lineage>
        <taxon>Bacteria</taxon>
        <taxon>Pseudomonadati</taxon>
        <taxon>Pseudomonadota</taxon>
        <taxon>Alphaproteobacteria</taxon>
        <taxon>Hyphomicrobiales</taxon>
        <taxon>Nitrobacteraceae</taxon>
        <taxon>Bradyrhizobium</taxon>
    </lineage>
</organism>
<sequence>MGNAAAAQGTDSELGELAAIRTRINSLEAFLRANRAIAAPSEIELHVASEVAAIRDGVAKLIQRMLRRL</sequence>
<comment type="caution">
    <text evidence="1">The sequence shown here is derived from an EMBL/GenBank/DDBJ whole genome shotgun (WGS) entry which is preliminary data.</text>
</comment>
<evidence type="ECO:0000313" key="2">
    <source>
        <dbReference type="Proteomes" id="UP000051936"/>
    </source>
</evidence>
<dbReference type="STRING" id="989370.AOQ71_13295"/>
<proteinExistence type="predicted"/>